<keyword evidence="2" id="KW-1185">Reference proteome</keyword>
<proteinExistence type="predicted"/>
<dbReference type="InterPro" id="IPR032675">
    <property type="entry name" value="LRR_dom_sf"/>
</dbReference>
<name>A0ABW4BR40_9LACO</name>
<dbReference type="Pfam" id="PF03382">
    <property type="entry name" value="DUF285"/>
    <property type="match status" value="2"/>
</dbReference>
<dbReference type="EMBL" id="JBHTOI010000005">
    <property type="protein sequence ID" value="MFD1417657.1"/>
    <property type="molecule type" value="Genomic_DNA"/>
</dbReference>
<dbReference type="Gene3D" id="3.80.10.10">
    <property type="entry name" value="Ribonuclease Inhibitor"/>
    <property type="match status" value="1"/>
</dbReference>
<comment type="caution">
    <text evidence="1">The sequence shown here is derived from an EMBL/GenBank/DDBJ whole genome shotgun (WGS) entry which is preliminary data.</text>
</comment>
<reference evidence="2" key="1">
    <citation type="journal article" date="2019" name="Int. J. Syst. Evol. Microbiol.">
        <title>The Global Catalogue of Microorganisms (GCM) 10K type strain sequencing project: providing services to taxonomists for standard genome sequencing and annotation.</title>
        <authorList>
            <consortium name="The Broad Institute Genomics Platform"/>
            <consortium name="The Broad Institute Genome Sequencing Center for Infectious Disease"/>
            <person name="Wu L."/>
            <person name="Ma J."/>
        </authorList>
    </citation>
    <scope>NUCLEOTIDE SEQUENCE [LARGE SCALE GENOMIC DNA]</scope>
    <source>
        <strain evidence="2">CCM 8936</strain>
    </source>
</reference>
<dbReference type="Proteomes" id="UP001597251">
    <property type="component" value="Unassembled WGS sequence"/>
</dbReference>
<sequence>MKKGHLSYKVSANIKNKISLFAPAIFFTGILAVGVPNTVKAAGAEQMNDIQIDQSVSQSDIASSTQYGNIGANDGEKGSSWVIDSQGVLRIQEGTWGDDTTGDFWSQDGLNYLKNDVTAVVFEGTVTAGTKLDNLFKEFNKLESVSVEPGSKFDISRTTSIKKMFDDTSNLKDFDMKILNDGHLDQVEDASYMFENSGLQSVSMDGVLAPKLSNAGSMFVNCDKLTKASFNGTEFGKDGINMGFFLKGCSSLKDVSFNNSDFGKLVTANNMFSGDSNIEQLDVSSFDWSGATDYDSMFSFNNQVNGDISKLNSITLPANAKLDGTGIDEYDTNEFKGWGSDDANNVKSLADYYSANDVSSTKTWSLAERDAGKYTINYLDDSGKSIAKKEESGYIDDNVTSFPKLLGYSTPTPVNSENKITGQSGQEFDVIVKKLEPYSIKIIVEYGDGTLGETFDVSVPFGVTDPAKQIDQAKLSKFDNNGLVNTKNSQIYIGSDTSSTGT</sequence>
<dbReference type="RefSeq" id="WP_125674519.1">
    <property type="nucleotide sequence ID" value="NZ_JBHTOI010000005.1"/>
</dbReference>
<protein>
    <submittedName>
        <fullName evidence="1">BspA family leucine-rich repeat surface protein</fullName>
    </submittedName>
</protein>
<evidence type="ECO:0000313" key="2">
    <source>
        <dbReference type="Proteomes" id="UP001597251"/>
    </source>
</evidence>
<organism evidence="1 2">
    <name type="scientific">Companilactobacillus keshanensis</name>
    <dbReference type="NCBI Taxonomy" id="2486003"/>
    <lineage>
        <taxon>Bacteria</taxon>
        <taxon>Bacillati</taxon>
        <taxon>Bacillota</taxon>
        <taxon>Bacilli</taxon>
        <taxon>Lactobacillales</taxon>
        <taxon>Lactobacillaceae</taxon>
        <taxon>Companilactobacillus</taxon>
    </lineage>
</organism>
<dbReference type="InterPro" id="IPR005046">
    <property type="entry name" value="DUF285"/>
</dbReference>
<evidence type="ECO:0000313" key="1">
    <source>
        <dbReference type="EMBL" id="MFD1417657.1"/>
    </source>
</evidence>
<gene>
    <name evidence="1" type="ORF">ACFQ42_02630</name>
</gene>
<accession>A0ABW4BR40</accession>